<proteinExistence type="predicted"/>
<name>A0A9W8Y9R8_9PLEO</name>
<feature type="region of interest" description="Disordered" evidence="1">
    <location>
        <begin position="1"/>
        <end position="46"/>
    </location>
</feature>
<gene>
    <name evidence="2" type="ORF">N0V83_004751</name>
</gene>
<comment type="caution">
    <text evidence="2">The sequence shown here is derived from an EMBL/GenBank/DDBJ whole genome shotgun (WGS) entry which is preliminary data.</text>
</comment>
<evidence type="ECO:0000313" key="3">
    <source>
        <dbReference type="Proteomes" id="UP001140560"/>
    </source>
</evidence>
<dbReference type="AlphaFoldDB" id="A0A9W8Y9R8"/>
<protein>
    <submittedName>
        <fullName evidence="2">Uncharacterized protein</fullName>
    </submittedName>
</protein>
<dbReference type="OrthoDB" id="3538597at2759"/>
<keyword evidence="3" id="KW-1185">Reference proteome</keyword>
<dbReference type="EMBL" id="JAPEUY010000007">
    <property type="protein sequence ID" value="KAJ4371532.1"/>
    <property type="molecule type" value="Genomic_DNA"/>
</dbReference>
<evidence type="ECO:0000256" key="1">
    <source>
        <dbReference type="SAM" id="MobiDB-lite"/>
    </source>
</evidence>
<accession>A0A9W8Y9R8</accession>
<evidence type="ECO:0000313" key="2">
    <source>
        <dbReference type="EMBL" id="KAJ4371532.1"/>
    </source>
</evidence>
<sequence>MARGLRARGDVQGLKVVPTNKNKRKRDGTSNARVSLARKRRKGTNSIEAVPDKESDCQKAIVDEKIIKEFRIKFHPQKFCPRRPGNVPKEHQTKFNHIQQLGQMKYDSYALQPRPDIIDKPWELDNKLRAKRVTQKAAQARTAYQNEDGWRMELENRVFERFEIEVACLGTGLSDIFTTRIGERSVIQDDPENYHQIAMKPDRIYGLRTTDAIDKILQQPRNSHLGEDPELEDVLLNRLTISCNPDSGGRAAIYPFLVMEAKSLKGGSNFQKIENQTAVPIRNHLSLQLKLQEDGFNRMQNIILLWEGSITGDDEALQLVLIVDYIVDWARDIYRPSIIRQLMSVVDRGSRSSYTIIEEPDILSIPGYANSWHGGRPVATIAGAETTVPAEPAFDAMDSTIESSLEPLFESTGKHVDIRVWDGAKYESRVRGLYITGDDADVVKNFKRTGYYRIKTVHIRRCWFLLSCPQDIKAIEEAWTGSQEIKDVQNLSSQRILISLYVQYRTNYDGAPIRELTYLALAESVASGFFYPERGVGRNEVVSAEELGLKLREAWTSSNENYFHRYASGQTSVLCVTVSDFDRLSDRIVLSFRDDSEIMPFARRLDSFIKKSCVNPRSGLHKLYAKCLRYTKAVHSLTVAPHCISDPTQACVFINTEDVFRGICVYVTNAASEEVNHAWIIRHLVQMVLVRWDCKLPYINPPFHPDHRHDESKILLWIVSDPQWDLYVAIKSTLTMPRMNRVHKHLAWFRKVLLRHKCETGIHWGMAYKRGYRNVQSDIQDACKNCDVHKFCLTSSSSKYDFCDEDFMLE</sequence>
<dbReference type="Proteomes" id="UP001140560">
    <property type="component" value="Unassembled WGS sequence"/>
</dbReference>
<reference evidence="2" key="1">
    <citation type="submission" date="2022-10" db="EMBL/GenBank/DDBJ databases">
        <title>Tapping the CABI collections for fungal endophytes: first genome assemblies for Collariella, Neodidymelliopsis, Ascochyta clinopodiicola, Didymella pomorum, Didymosphaeria variabile, Neocosmospora piperis and Neocucurbitaria cava.</title>
        <authorList>
            <person name="Hill R."/>
        </authorList>
    </citation>
    <scope>NUCLEOTIDE SEQUENCE</scope>
    <source>
        <strain evidence="2">IMI 356814</strain>
    </source>
</reference>
<organism evidence="2 3">
    <name type="scientific">Neocucurbitaria cava</name>
    <dbReference type="NCBI Taxonomy" id="798079"/>
    <lineage>
        <taxon>Eukaryota</taxon>
        <taxon>Fungi</taxon>
        <taxon>Dikarya</taxon>
        <taxon>Ascomycota</taxon>
        <taxon>Pezizomycotina</taxon>
        <taxon>Dothideomycetes</taxon>
        <taxon>Pleosporomycetidae</taxon>
        <taxon>Pleosporales</taxon>
        <taxon>Pleosporineae</taxon>
        <taxon>Cucurbitariaceae</taxon>
        <taxon>Neocucurbitaria</taxon>
    </lineage>
</organism>